<dbReference type="PANTHER" id="PTHR47961">
    <property type="entry name" value="DNA POLYMERASE THETA, PUTATIVE (AFU_ORTHOLOGUE AFUA_1G05260)-RELATED"/>
    <property type="match status" value="1"/>
</dbReference>
<comment type="function">
    <text evidence="11">DNA-dependent ATPase and 3'-5' DNA helicase that may be involved in repair of stalled replication forks.</text>
</comment>
<dbReference type="SMART" id="SM00490">
    <property type="entry name" value="HELICc"/>
    <property type="match status" value="1"/>
</dbReference>
<dbReference type="Pfam" id="PF00271">
    <property type="entry name" value="Helicase_C"/>
    <property type="match status" value="1"/>
</dbReference>
<evidence type="ECO:0000313" key="15">
    <source>
        <dbReference type="Proteomes" id="UP000290527"/>
    </source>
</evidence>
<feature type="binding site" evidence="11">
    <location>
        <position position="21"/>
    </location>
    <ligand>
        <name>ATP</name>
        <dbReference type="ChEBI" id="CHEBI:30616"/>
    </ligand>
</feature>
<dbReference type="CDD" id="cd18028">
    <property type="entry name" value="DEXHc_archSki2"/>
    <property type="match status" value="1"/>
</dbReference>
<name>A0A401HR89_9EURY</name>
<evidence type="ECO:0000256" key="10">
    <source>
        <dbReference type="ARBA" id="ARBA00048988"/>
    </source>
</evidence>
<dbReference type="PROSITE" id="PS51194">
    <property type="entry name" value="HELICASE_CTER"/>
    <property type="match status" value="1"/>
</dbReference>
<keyword evidence="3 11" id="KW-0378">Hydrolase</keyword>
<keyword evidence="8 11" id="KW-0413">Isomerase</keyword>
<dbReference type="EMBL" id="BFAX01000004">
    <property type="protein sequence ID" value="GBF36712.1"/>
    <property type="molecule type" value="Genomic_DNA"/>
</dbReference>
<dbReference type="GO" id="GO:0043138">
    <property type="term" value="F:3'-5' DNA helicase activity"/>
    <property type="evidence" value="ECO:0007669"/>
    <property type="project" value="UniProtKB-UniRule"/>
</dbReference>
<keyword evidence="2 11" id="KW-0227">DNA damage</keyword>
<dbReference type="Pfam" id="PF00270">
    <property type="entry name" value="DEAD"/>
    <property type="match status" value="1"/>
</dbReference>
<protein>
    <recommendedName>
        <fullName evidence="11">ATP-dependent DNA helicase Hel308</fullName>
        <ecNumber evidence="11">5.6.2.4</ecNumber>
    </recommendedName>
    <alternativeName>
        <fullName evidence="11">DNA 3'-5' helicase Hel308</fullName>
    </alternativeName>
</protein>
<evidence type="ECO:0000256" key="3">
    <source>
        <dbReference type="ARBA" id="ARBA00022801"/>
    </source>
</evidence>
<evidence type="ECO:0000259" key="12">
    <source>
        <dbReference type="PROSITE" id="PS51192"/>
    </source>
</evidence>
<dbReference type="GO" id="GO:0006281">
    <property type="term" value="P:DNA repair"/>
    <property type="evidence" value="ECO:0007669"/>
    <property type="project" value="UniProtKB-UniRule"/>
</dbReference>
<evidence type="ECO:0000256" key="2">
    <source>
        <dbReference type="ARBA" id="ARBA00022763"/>
    </source>
</evidence>
<dbReference type="Proteomes" id="UP000290527">
    <property type="component" value="Unassembled WGS sequence"/>
</dbReference>
<evidence type="ECO:0000259" key="13">
    <source>
        <dbReference type="PROSITE" id="PS51194"/>
    </source>
</evidence>
<dbReference type="InterPro" id="IPR036390">
    <property type="entry name" value="WH_DNA-bd_sf"/>
</dbReference>
<dbReference type="OrthoDB" id="371946at2157"/>
<dbReference type="GO" id="GO:0016887">
    <property type="term" value="F:ATP hydrolysis activity"/>
    <property type="evidence" value="ECO:0007669"/>
    <property type="project" value="RHEA"/>
</dbReference>
<dbReference type="InterPro" id="IPR022965">
    <property type="entry name" value="Helicase_Hel308"/>
</dbReference>
<dbReference type="InterPro" id="IPR048772">
    <property type="entry name" value="Hel308-like_dom4"/>
</dbReference>
<accession>A0A401HR89</accession>
<keyword evidence="1 11" id="KW-0547">Nucleotide-binding</keyword>
<evidence type="ECO:0000256" key="4">
    <source>
        <dbReference type="ARBA" id="ARBA00022806"/>
    </source>
</evidence>
<evidence type="ECO:0000256" key="9">
    <source>
        <dbReference type="ARBA" id="ARBA00034617"/>
    </source>
</evidence>
<dbReference type="InterPro" id="IPR001650">
    <property type="entry name" value="Helicase_C-like"/>
</dbReference>
<dbReference type="SUPFAM" id="SSF52540">
    <property type="entry name" value="P-loop containing nucleoside triphosphate hydrolases"/>
    <property type="match status" value="1"/>
</dbReference>
<organism evidence="14 15">
    <name type="scientific">Methanofervidicoccus abyssi</name>
    <dbReference type="NCBI Taxonomy" id="2082189"/>
    <lineage>
        <taxon>Archaea</taxon>
        <taxon>Methanobacteriati</taxon>
        <taxon>Methanobacteriota</taxon>
        <taxon>Methanomada group</taxon>
        <taxon>Methanococci</taxon>
        <taxon>Methanococcales</taxon>
        <taxon>Methanofervidicoccus</taxon>
    </lineage>
</organism>
<comment type="subunit">
    <text evidence="11">Monomer.</text>
</comment>
<keyword evidence="15" id="KW-1185">Reference proteome</keyword>
<evidence type="ECO:0000256" key="1">
    <source>
        <dbReference type="ARBA" id="ARBA00022741"/>
    </source>
</evidence>
<comment type="catalytic activity">
    <reaction evidence="9 11">
        <text>Couples ATP hydrolysis with the unwinding of duplex DNA by translocating in the 3'-5' direction.</text>
        <dbReference type="EC" id="5.6.2.4"/>
    </reaction>
</comment>
<feature type="domain" description="Helicase C-terminal" evidence="13">
    <location>
        <begin position="235"/>
        <end position="435"/>
    </location>
</feature>
<dbReference type="Gene3D" id="1.10.150.20">
    <property type="entry name" value="5' to 3' exonuclease, C-terminal subdomain"/>
    <property type="match status" value="1"/>
</dbReference>
<evidence type="ECO:0000256" key="8">
    <source>
        <dbReference type="ARBA" id="ARBA00023235"/>
    </source>
</evidence>
<dbReference type="EC" id="5.6.2.4" evidence="11"/>
<dbReference type="SMART" id="SM00487">
    <property type="entry name" value="DEXDc"/>
    <property type="match status" value="1"/>
</dbReference>
<dbReference type="SUPFAM" id="SSF46785">
    <property type="entry name" value="Winged helix' DNA-binding domain"/>
    <property type="match status" value="1"/>
</dbReference>
<dbReference type="GO" id="GO:0005524">
    <property type="term" value="F:ATP binding"/>
    <property type="evidence" value="ECO:0007669"/>
    <property type="project" value="UniProtKB-UniRule"/>
</dbReference>
<dbReference type="InterPro" id="IPR027417">
    <property type="entry name" value="P-loop_NTPase"/>
</dbReference>
<comment type="similarity">
    <text evidence="11">Belongs to the helicase family. Hel308 subfamily.</text>
</comment>
<evidence type="ECO:0000313" key="14">
    <source>
        <dbReference type="EMBL" id="GBF36712.1"/>
    </source>
</evidence>
<sequence>MLQKILKILEENGIKELRPPQKKVLEKGLLDKKKNFLISIPTASGKTLIGEITLLNHILEDRNKKGLFIVPLKALASEKYEEFKKKYEKYGIKVALSIGDYDEEENLEGYNIIITTAEKLDSLIRHKVKWIKDVSVVVIDEIHLIGDVERGGTLEVLITKLKSKYNVQIVGLSATIGNPEELARWLEAELVVDDWRPVKLKKGVGYKDKILFIGEDGEVVEEYPLKIYNNSRRSELFNLVVDCVLDGGSVLIFCNSKKSAVNESRKLDLKKYLSREELKELKRIKEEILSIFDKPTEICKTLAECVGRGVAFHHAGLTYEHRRIVEGAFRRRIIKVICCTPTLSMGVNVPCRRAIVKDLKRYWKGKTVPIPKMEILQCIGRAGRPNLDPYGEGIIYVNERMNVKDVKDYLVGPVESIYSKLSYPRILRSHILSLIALEDVKDRESLENFIRSTLYAHQYGNISKILEDIEEIIRFLEFSRFISVDYGDGRYRVKMLTLDGNGISIRGDKDKEKYKITPLGRRISELYIDPLSGKVIIGELKKLNKKLRMNEKTGYLGNWDLLDYSTFYILYLISKTSEMLPLPWIRSCEENFFFYEAVRRDIDIDDIESLKYIKNAMILYDWINEVPEDELLEKYNIEPGILRYKVEQAKWLVYATGELYKILNIKNRVISQALEGLKIRIEYGASKELIDLLKIKHIGRTRARKLYNAGIKNIQDIVDNYQKVRSILGDKIAKKILQELMSSDVITE</sequence>
<evidence type="ECO:0000256" key="6">
    <source>
        <dbReference type="ARBA" id="ARBA00023125"/>
    </source>
</evidence>
<keyword evidence="7 11" id="KW-0234">DNA repair</keyword>
<dbReference type="HAMAP" id="MF_00442">
    <property type="entry name" value="Helicase_Hel308"/>
    <property type="match status" value="1"/>
</dbReference>
<evidence type="ECO:0000256" key="5">
    <source>
        <dbReference type="ARBA" id="ARBA00022840"/>
    </source>
</evidence>
<dbReference type="GO" id="GO:0003677">
    <property type="term" value="F:DNA binding"/>
    <property type="evidence" value="ECO:0007669"/>
    <property type="project" value="UniProtKB-UniRule"/>
</dbReference>
<keyword evidence="4 11" id="KW-0347">Helicase</keyword>
<evidence type="ECO:0000256" key="7">
    <source>
        <dbReference type="ARBA" id="ARBA00023204"/>
    </source>
</evidence>
<dbReference type="Pfam" id="PF20470">
    <property type="entry name" value="HTH_61"/>
    <property type="match status" value="1"/>
</dbReference>
<dbReference type="InterPro" id="IPR046931">
    <property type="entry name" value="HTH_61"/>
</dbReference>
<comment type="catalytic activity">
    <reaction evidence="10 11">
        <text>ATP + H2O = ADP + phosphate + H(+)</text>
        <dbReference type="Rhea" id="RHEA:13065"/>
        <dbReference type="ChEBI" id="CHEBI:15377"/>
        <dbReference type="ChEBI" id="CHEBI:15378"/>
        <dbReference type="ChEBI" id="CHEBI:30616"/>
        <dbReference type="ChEBI" id="CHEBI:43474"/>
        <dbReference type="ChEBI" id="CHEBI:456216"/>
        <dbReference type="EC" id="5.6.2.4"/>
    </reaction>
</comment>
<dbReference type="AlphaFoldDB" id="A0A401HR89"/>
<dbReference type="RefSeq" id="WP_131007551.1">
    <property type="nucleotide sequence ID" value="NZ_BFAX01000004.1"/>
</dbReference>
<feature type="domain" description="Helicase ATP-binding" evidence="12">
    <location>
        <begin position="27"/>
        <end position="194"/>
    </location>
</feature>
<dbReference type="InterPro" id="IPR011545">
    <property type="entry name" value="DEAD/DEAH_box_helicase_dom"/>
</dbReference>
<dbReference type="CDD" id="cd18795">
    <property type="entry name" value="SF2_C_Ski2"/>
    <property type="match status" value="1"/>
</dbReference>
<keyword evidence="6 11" id="KW-0238">DNA-binding</keyword>
<gene>
    <name evidence="11" type="primary">hel308</name>
    <name evidence="14" type="ORF">MHHB_P0942</name>
</gene>
<proteinExistence type="inferred from homology"/>
<reference evidence="14 15" key="1">
    <citation type="journal article" date="2019" name="Int. J. Syst. Evol. Microbiol.">
        <title>Methanofervidicoccus abyssi gen. nov., sp. nov., a hydrogenotrophic methanogen, isolated from a hydrothermal vent chimney in the Mid-Cayman Spreading Center, the Caribbean Sea.</title>
        <authorList>
            <person name="Sakai S."/>
            <person name="Takaki Y."/>
            <person name="Miyazaki M."/>
            <person name="Ogawara M."/>
            <person name="Yanagawa K."/>
            <person name="Miyazaki J."/>
            <person name="Takai K."/>
        </authorList>
    </citation>
    <scope>NUCLEOTIDE SEQUENCE [LARGE SCALE GENOMIC DNA]</scope>
    <source>
        <strain evidence="14 15">HHB</strain>
    </source>
</reference>
<dbReference type="InterPro" id="IPR014001">
    <property type="entry name" value="Helicase_ATP-bd"/>
</dbReference>
<evidence type="ECO:0000256" key="11">
    <source>
        <dbReference type="HAMAP-Rule" id="MF_00442"/>
    </source>
</evidence>
<dbReference type="InterPro" id="IPR050474">
    <property type="entry name" value="Hel308_SKI2-like"/>
</dbReference>
<dbReference type="Gene3D" id="1.10.3380.30">
    <property type="match status" value="1"/>
</dbReference>
<dbReference type="PROSITE" id="PS51192">
    <property type="entry name" value="HELICASE_ATP_BIND_1"/>
    <property type="match status" value="1"/>
</dbReference>
<dbReference type="PANTHER" id="PTHR47961:SF10">
    <property type="entry name" value="ATP-DEPENDENT DNA HELICASE HEL308"/>
    <property type="match status" value="1"/>
</dbReference>
<dbReference type="Gene3D" id="3.40.50.300">
    <property type="entry name" value="P-loop containing nucleotide triphosphate hydrolases"/>
    <property type="match status" value="2"/>
</dbReference>
<dbReference type="SUPFAM" id="SSF158702">
    <property type="entry name" value="Sec63 N-terminal domain-like"/>
    <property type="match status" value="1"/>
</dbReference>
<keyword evidence="5 11" id="KW-0067">ATP-binding</keyword>
<comment type="caution">
    <text evidence="14">The sequence shown here is derived from an EMBL/GenBank/DDBJ whole genome shotgun (WGS) entry which is preliminary data.</text>
</comment>
<dbReference type="Pfam" id="PF21280">
    <property type="entry name" value="Helicase_dom4_arc"/>
    <property type="match status" value="1"/>
</dbReference>